<evidence type="ECO:0000313" key="1">
    <source>
        <dbReference type="EMBL" id="KAJ2772535.1"/>
    </source>
</evidence>
<comment type="caution">
    <text evidence="1">The sequence shown here is derived from an EMBL/GenBank/DDBJ whole genome shotgun (WGS) entry which is preliminary data.</text>
</comment>
<keyword evidence="2" id="KW-1185">Reference proteome</keyword>
<dbReference type="Proteomes" id="UP001140234">
    <property type="component" value="Unassembled WGS sequence"/>
</dbReference>
<gene>
    <name evidence="1" type="primary">LYS1</name>
    <name evidence="1" type="ORF">IWQ57_001723</name>
</gene>
<evidence type="ECO:0000313" key="2">
    <source>
        <dbReference type="Proteomes" id="UP001140234"/>
    </source>
</evidence>
<dbReference type="EMBL" id="JANBUJ010000358">
    <property type="protein sequence ID" value="KAJ2772535.1"/>
    <property type="molecule type" value="Genomic_DNA"/>
</dbReference>
<reference evidence="1" key="1">
    <citation type="submission" date="2022-07" db="EMBL/GenBank/DDBJ databases">
        <title>Phylogenomic reconstructions and comparative analyses of Kickxellomycotina fungi.</title>
        <authorList>
            <person name="Reynolds N.K."/>
            <person name="Stajich J.E."/>
            <person name="Barry K."/>
            <person name="Grigoriev I.V."/>
            <person name="Crous P."/>
            <person name="Smith M.E."/>
        </authorList>
    </citation>
    <scope>NUCLEOTIDE SEQUENCE</scope>
    <source>
        <strain evidence="1">CBS 109366</strain>
    </source>
</reference>
<proteinExistence type="predicted"/>
<accession>A0ACC1K2Y1</accession>
<name>A0ACC1K2Y1_9FUNG</name>
<protein>
    <submittedName>
        <fullName evidence="1">Saccharopine dehydrogenase</fullName>
    </submittedName>
</protein>
<organism evidence="1 2">
    <name type="scientific">Coemansia nantahalensis</name>
    <dbReference type="NCBI Taxonomy" id="2789366"/>
    <lineage>
        <taxon>Eukaryota</taxon>
        <taxon>Fungi</taxon>
        <taxon>Fungi incertae sedis</taxon>
        <taxon>Zoopagomycota</taxon>
        <taxon>Kickxellomycotina</taxon>
        <taxon>Kickxellomycetes</taxon>
        <taxon>Kickxellales</taxon>
        <taxon>Kickxellaceae</taxon>
        <taxon>Coemansia</taxon>
    </lineage>
</organism>
<sequence>MPSVAPTTHLWLREETKPMEHRAALSPEVCQKLLAHGGFEITVEACESRIFKDAEYADVGCTIVPGDSWRKAPADAIITGLKELPENDQTPLPHTHIMFAHCYKQQGGWKDVLSRFSNGKGLLYDLEFLQDDNGRRVAAFGFYAGFTGAAVGVDAWCEQQLHPGAKYPTVKPYPNEDELIAAIKAKLAAIGKAPKVMVMGALGRCGSGAVSLVRKTGIPEENILQWDMAETARGGPFQEIMDVDVFVNCIYLSSKIPPFITQEQIDSDRQLSVIVDVSCDTTNPFNPIPIYSVNTTFDNALLDIASKNPKPLQLCSIDHLPTMLPRESSNQFALDLLPTLLQLSDRATAPVWTRAKKLYEDKVASMATADSGTTLVSVAMRPGKQIAQVIQQLTEEIGKAGNIKSRVTRHETLTALMSLQQRLRQYTHLPPNGLLLYCGYAATGDGRQRLVNVSFSPPKPVADSIYYCASKFVLEPLAKMLEDDRRVGFIIMDGKGCLYGAVTGNSRTVLHSFSVSLPKKHRRGGQSSVRFAHLREEKRHNYVRKVAEKATQLFISNNMSNVAGLVLAGSADFKDVLLKSDLFDKRLAEKVLQTVDVAYGGENGFDQAITLSRPFIADMKLVQERDLISGYFDNIARDTGKVVYGYGDTVELLREGAVETLIVWGNLDIDRCVFRSAEGAAVERHVAARAAPPDCDGLELESRGRLIEWLLEEHRKHGASLRLVSDSTPEGTQFAQGLGGLGGMLRWKPTRYDAESDYDGHCSDDSFDL</sequence>